<accession>A0A8J7KZM4</accession>
<dbReference type="EMBL" id="JADOUF010000001">
    <property type="protein sequence ID" value="MBG6141332.1"/>
    <property type="molecule type" value="Genomic_DNA"/>
</dbReference>
<dbReference type="PANTHER" id="PTHR43781">
    <property type="entry name" value="SACCHAROPINE DEHYDROGENASE"/>
    <property type="match status" value="1"/>
</dbReference>
<evidence type="ECO:0000313" key="3">
    <source>
        <dbReference type="Proteomes" id="UP000622552"/>
    </source>
</evidence>
<protein>
    <submittedName>
        <fullName evidence="2">Short subunit dehydrogenase-like uncharacterized protein</fullName>
    </submittedName>
</protein>
<dbReference type="PANTHER" id="PTHR43781:SF1">
    <property type="entry name" value="SACCHAROPINE DEHYDROGENASE"/>
    <property type="match status" value="1"/>
</dbReference>
<feature type="domain" description="NAD(P)-binding" evidence="1">
    <location>
        <begin position="15"/>
        <end position="99"/>
    </location>
</feature>
<dbReference type="InterPro" id="IPR036291">
    <property type="entry name" value="NAD(P)-bd_dom_sf"/>
</dbReference>
<dbReference type="AlphaFoldDB" id="A0A8J7KZM4"/>
<evidence type="ECO:0000259" key="1">
    <source>
        <dbReference type="Pfam" id="PF13460"/>
    </source>
</evidence>
<name>A0A8J7KZM4_9ACTN</name>
<dbReference type="RefSeq" id="WP_197007768.1">
    <property type="nucleotide sequence ID" value="NZ_BONS01000014.1"/>
</dbReference>
<organism evidence="2 3">
    <name type="scientific">Longispora fulva</name>
    <dbReference type="NCBI Taxonomy" id="619741"/>
    <lineage>
        <taxon>Bacteria</taxon>
        <taxon>Bacillati</taxon>
        <taxon>Actinomycetota</taxon>
        <taxon>Actinomycetes</taxon>
        <taxon>Micromonosporales</taxon>
        <taxon>Micromonosporaceae</taxon>
        <taxon>Longispora</taxon>
    </lineage>
</organism>
<dbReference type="Gene3D" id="3.40.50.720">
    <property type="entry name" value="NAD(P)-binding Rossmann-like Domain"/>
    <property type="match status" value="1"/>
</dbReference>
<dbReference type="InterPro" id="IPR016040">
    <property type="entry name" value="NAD(P)-bd_dom"/>
</dbReference>
<reference evidence="2" key="1">
    <citation type="submission" date="2020-11" db="EMBL/GenBank/DDBJ databases">
        <title>Sequencing the genomes of 1000 actinobacteria strains.</title>
        <authorList>
            <person name="Klenk H.-P."/>
        </authorList>
    </citation>
    <scope>NUCLEOTIDE SEQUENCE</scope>
    <source>
        <strain evidence="2">DSM 45356</strain>
    </source>
</reference>
<dbReference type="SUPFAM" id="SSF51735">
    <property type="entry name" value="NAD(P)-binding Rossmann-fold domains"/>
    <property type="match status" value="1"/>
</dbReference>
<gene>
    <name evidence="2" type="ORF">IW245_007526</name>
</gene>
<keyword evidence="3" id="KW-1185">Reference proteome</keyword>
<evidence type="ECO:0000313" key="2">
    <source>
        <dbReference type="EMBL" id="MBG6141332.1"/>
    </source>
</evidence>
<dbReference type="Proteomes" id="UP000622552">
    <property type="component" value="Unassembled WGS sequence"/>
</dbReference>
<comment type="caution">
    <text evidence="2">The sequence shown here is derived from an EMBL/GenBank/DDBJ whole genome shotgun (WGS) entry which is preliminary data.</text>
</comment>
<sequence length="337" mass="36039">MRSEPTPGQAITVYGAYGHTGKFVAAELRRRGWTPIHSGRDAAKLAAAARGGEVRPASVEDPDALDRALAGAVAVINCAGPFAETTPPLIDAARRAGIPYLDVTGEALVAISTFERYADGDRSIVIAPTMAFFGALGDLLATAAARDWDAVDEVSVAVALDSWKPTLGSTKAGERRAGRRVVYRDGGFTVLPGDNPPPTGTWEFPAPFGTQEVVGEVSATDIVTIPRHLRTPVVHAYLNTRPLADLRDPETTGPEAVDDRGRSAQRFLVEVVVRRGNEERRVSAHGQDIYWFTAPIVVEAAERVLDGRAKVTGVATAGELFDARDFLESLPFDQLSL</sequence>
<proteinExistence type="predicted"/>
<dbReference type="Pfam" id="PF13460">
    <property type="entry name" value="NAD_binding_10"/>
    <property type="match status" value="1"/>
</dbReference>